<dbReference type="GO" id="GO:0005634">
    <property type="term" value="C:nucleus"/>
    <property type="evidence" value="ECO:0007669"/>
    <property type="project" value="UniProtKB-SubCell"/>
</dbReference>
<feature type="domain" description="C2H2-type" evidence="10">
    <location>
        <begin position="572"/>
        <end position="599"/>
    </location>
</feature>
<keyword evidence="3" id="KW-0677">Repeat</keyword>
<evidence type="ECO:0000259" key="10">
    <source>
        <dbReference type="PROSITE" id="PS50157"/>
    </source>
</evidence>
<dbReference type="AlphaFoldDB" id="A0A1B6FYG6"/>
<feature type="domain" description="C2H2-type" evidence="10">
    <location>
        <begin position="628"/>
        <end position="656"/>
    </location>
</feature>
<feature type="domain" description="C2H2-type" evidence="10">
    <location>
        <begin position="390"/>
        <end position="418"/>
    </location>
</feature>
<evidence type="ECO:0000256" key="1">
    <source>
        <dbReference type="ARBA" id="ARBA00004123"/>
    </source>
</evidence>
<feature type="domain" description="C2H2-type" evidence="10">
    <location>
        <begin position="713"/>
        <end position="736"/>
    </location>
</feature>
<evidence type="ECO:0000256" key="8">
    <source>
        <dbReference type="PROSITE-ProRule" id="PRU00042"/>
    </source>
</evidence>
<feature type="compositionally biased region" description="Basic and acidic residues" evidence="9">
    <location>
        <begin position="320"/>
        <end position="329"/>
    </location>
</feature>
<feature type="domain" description="C2H2-type" evidence="10">
    <location>
        <begin position="511"/>
        <end position="533"/>
    </location>
</feature>
<dbReference type="GO" id="GO:0000981">
    <property type="term" value="F:DNA-binding transcription factor activity, RNA polymerase II-specific"/>
    <property type="evidence" value="ECO:0007669"/>
    <property type="project" value="TreeGrafter"/>
</dbReference>
<protein>
    <recommendedName>
        <fullName evidence="7">Zinc finger protein 865</fullName>
    </recommendedName>
</protein>
<feature type="domain" description="C2H2-type" evidence="10">
    <location>
        <begin position="544"/>
        <end position="571"/>
    </location>
</feature>
<dbReference type="InterPro" id="IPR013087">
    <property type="entry name" value="Znf_C2H2_type"/>
</dbReference>
<feature type="domain" description="C2H2-type" evidence="10">
    <location>
        <begin position="657"/>
        <end position="684"/>
    </location>
</feature>
<feature type="compositionally biased region" description="Acidic residues" evidence="9">
    <location>
        <begin position="51"/>
        <end position="65"/>
    </location>
</feature>
<keyword evidence="4 8" id="KW-0863">Zinc-finger</keyword>
<evidence type="ECO:0000256" key="3">
    <source>
        <dbReference type="ARBA" id="ARBA00022737"/>
    </source>
</evidence>
<dbReference type="FunFam" id="3.30.160.60:FF:000100">
    <property type="entry name" value="Zinc finger 45-like"/>
    <property type="match status" value="1"/>
</dbReference>
<dbReference type="FunFam" id="3.30.160.60:FF:002343">
    <property type="entry name" value="Zinc finger protein 33A"/>
    <property type="match status" value="1"/>
</dbReference>
<feature type="domain" description="C2H2-type" evidence="10">
    <location>
        <begin position="479"/>
        <end position="506"/>
    </location>
</feature>
<dbReference type="PROSITE" id="PS00028">
    <property type="entry name" value="ZINC_FINGER_C2H2_1"/>
    <property type="match status" value="11"/>
</dbReference>
<dbReference type="SUPFAM" id="SSF57667">
    <property type="entry name" value="beta-beta-alpha zinc fingers"/>
    <property type="match status" value="7"/>
</dbReference>
<evidence type="ECO:0000256" key="4">
    <source>
        <dbReference type="ARBA" id="ARBA00022771"/>
    </source>
</evidence>
<gene>
    <name evidence="11" type="ORF">g.9988</name>
</gene>
<dbReference type="PANTHER" id="PTHR24381">
    <property type="entry name" value="ZINC FINGER PROTEIN"/>
    <property type="match status" value="1"/>
</dbReference>
<dbReference type="PRINTS" id="PR00929">
    <property type="entry name" value="ATHOOK"/>
</dbReference>
<dbReference type="PROSITE" id="PS50157">
    <property type="entry name" value="ZINC_FINGER_C2H2_2"/>
    <property type="match status" value="12"/>
</dbReference>
<comment type="subcellular location">
    <subcellularLocation>
        <location evidence="1">Nucleus</location>
    </subcellularLocation>
</comment>
<keyword evidence="6" id="KW-0539">Nucleus</keyword>
<dbReference type="InterPro" id="IPR036236">
    <property type="entry name" value="Znf_C2H2_sf"/>
</dbReference>
<dbReference type="EMBL" id="GECZ01014666">
    <property type="protein sequence ID" value="JAS55103.1"/>
    <property type="molecule type" value="Transcribed_RNA"/>
</dbReference>
<feature type="region of interest" description="Disordered" evidence="9">
    <location>
        <begin position="51"/>
        <end position="91"/>
    </location>
</feature>
<dbReference type="SMART" id="SM00384">
    <property type="entry name" value="AT_hook"/>
    <property type="match status" value="3"/>
</dbReference>
<accession>A0A1B6FYG6</accession>
<dbReference type="FunFam" id="3.30.160.60:FF:000446">
    <property type="entry name" value="Zinc finger protein"/>
    <property type="match status" value="1"/>
</dbReference>
<dbReference type="FunFam" id="3.30.160.60:FF:000110">
    <property type="entry name" value="Zinc finger protein-like"/>
    <property type="match status" value="1"/>
</dbReference>
<organism evidence="11">
    <name type="scientific">Cuerna arida</name>
    <dbReference type="NCBI Taxonomy" id="1464854"/>
    <lineage>
        <taxon>Eukaryota</taxon>
        <taxon>Metazoa</taxon>
        <taxon>Ecdysozoa</taxon>
        <taxon>Arthropoda</taxon>
        <taxon>Hexapoda</taxon>
        <taxon>Insecta</taxon>
        <taxon>Pterygota</taxon>
        <taxon>Neoptera</taxon>
        <taxon>Paraneoptera</taxon>
        <taxon>Hemiptera</taxon>
        <taxon>Auchenorrhyncha</taxon>
        <taxon>Membracoidea</taxon>
        <taxon>Cicadellidae</taxon>
        <taxon>Cicadellinae</taxon>
        <taxon>Proconiini</taxon>
        <taxon>Cuerna</taxon>
    </lineage>
</organism>
<dbReference type="SMART" id="SM00355">
    <property type="entry name" value="ZnF_C2H2"/>
    <property type="match status" value="15"/>
</dbReference>
<proteinExistence type="predicted"/>
<sequence length="873" mass="99301">MEVEEEETSGSTSATVKPEEKTYTKLTTIHSGLSAKLEILQDFDEITEEDFNNAEGLMQEEETMQQEERMQDDQTTNSQLEKEADEEEGGEVIVLPVKLPPDITVVKEVPSTPSPAKRGRGRPRKNTTSVLEITPAPTSPTTSEILFTCSLCPRTFHSAFGLKIHESACRRHNPESMGETQSEEEIIIPDPLPEKTSEIVKPRRGRPPKDLIQEITKKSSPIIEPVKHKCDSCSRVFNSATGLRIHENACKRRKIEDSPVSPEIIIPDKVIPEEVSVKRKRGRPPKNPPPPDLNIEPQYKCELCAKTFNTLPGCRRHEATCKRSSKSENDPDGYQPNVPIYNKQLNINQPDTSDEQAEESADVKDPYIFEEGRCHCCGEDIETAHLGGEFECTDCKKLFRLKSSLERHRRVVHDEGETFKCPECDARCPDKGTLARHMYTHTGLKPVSCPVCKTEFSRKYHLIRHNYQTGCDGTKRPSFPCQVCGRVFNRKDNLREHLRAHAGQTKRKKRYTCETCNKEFVGISLLNMHKRTHMTGVVDGDRPFSCDFCSKKFPSNSAFKKHRRKHTGERPFECTFCYARFAAKETLNRHLRTHTGIKPHVCQYCGKGFIQASQLRAHVFHHSGEGGFTCEECGKSFNRRQRLQLHVKYVHDGAEPYECDHCTRTFLRKEDLARHQLLHSGIKEHKCPICEKCFAMKSSLKIHLLTHTKEPPRSCDECGRAFIRQDCLLRHMRTKHRDMLEEIMAEAEKKKLQQQLLAAANQAALELSAEEPHVLTESNLAESVRELLTLLVDETTLKAFGWPDSSVDKLLEAVIRRCGHQPAGFPDMAYADRLRENAKLLFTVVIDDSAVKTLLNNQTVDEVILHVLRLAKS</sequence>
<feature type="region of interest" description="Disordered" evidence="9">
    <location>
        <begin position="320"/>
        <end position="362"/>
    </location>
</feature>
<feature type="region of interest" description="Disordered" evidence="9">
    <location>
        <begin position="1"/>
        <end position="21"/>
    </location>
</feature>
<keyword evidence="2" id="KW-0479">Metal-binding</keyword>
<dbReference type="Pfam" id="PF13912">
    <property type="entry name" value="zf-C2H2_6"/>
    <property type="match status" value="2"/>
</dbReference>
<feature type="domain" description="C2H2-type" evidence="10">
    <location>
        <begin position="147"/>
        <end position="177"/>
    </location>
</feature>
<evidence type="ECO:0000256" key="5">
    <source>
        <dbReference type="ARBA" id="ARBA00022833"/>
    </source>
</evidence>
<feature type="domain" description="C2H2-type" evidence="10">
    <location>
        <begin position="685"/>
        <end position="712"/>
    </location>
</feature>
<feature type="region of interest" description="Disordered" evidence="9">
    <location>
        <begin position="106"/>
        <end position="127"/>
    </location>
</feature>
<reference evidence="11" key="1">
    <citation type="submission" date="2015-11" db="EMBL/GenBank/DDBJ databases">
        <title>De novo transcriptome assembly of four potential Pierce s Disease insect vectors from Arizona vineyards.</title>
        <authorList>
            <person name="Tassone E.E."/>
        </authorList>
    </citation>
    <scope>NUCLEOTIDE SEQUENCE</scope>
</reference>
<dbReference type="Pfam" id="PF00096">
    <property type="entry name" value="zf-C2H2"/>
    <property type="match status" value="10"/>
</dbReference>
<dbReference type="GO" id="GO:0008270">
    <property type="term" value="F:zinc ion binding"/>
    <property type="evidence" value="ECO:0007669"/>
    <property type="project" value="UniProtKB-KW"/>
</dbReference>
<keyword evidence="5" id="KW-0862">Zinc</keyword>
<dbReference type="GO" id="GO:0000977">
    <property type="term" value="F:RNA polymerase II transcription regulatory region sequence-specific DNA binding"/>
    <property type="evidence" value="ECO:0007669"/>
    <property type="project" value="TreeGrafter"/>
</dbReference>
<evidence type="ECO:0000256" key="2">
    <source>
        <dbReference type="ARBA" id="ARBA00022723"/>
    </source>
</evidence>
<evidence type="ECO:0000313" key="11">
    <source>
        <dbReference type="EMBL" id="JAS55103.1"/>
    </source>
</evidence>
<feature type="domain" description="C2H2-type" evidence="10">
    <location>
        <begin position="600"/>
        <end position="627"/>
    </location>
</feature>
<feature type="domain" description="C2H2-type" evidence="10">
    <location>
        <begin position="419"/>
        <end position="446"/>
    </location>
</feature>
<name>A0A1B6FYG6_9HEMI</name>
<dbReference type="InterPro" id="IPR017956">
    <property type="entry name" value="AT_hook_DNA-bd_motif"/>
</dbReference>
<evidence type="ECO:0000256" key="7">
    <source>
        <dbReference type="ARBA" id="ARBA00068876"/>
    </source>
</evidence>
<dbReference type="PANTHER" id="PTHR24381:SF393">
    <property type="entry name" value="CHROMATIN-LINKED ADAPTOR FOR MSL PROTEINS, ISOFORM B"/>
    <property type="match status" value="1"/>
</dbReference>
<evidence type="ECO:0000256" key="6">
    <source>
        <dbReference type="ARBA" id="ARBA00023242"/>
    </source>
</evidence>
<dbReference type="FunFam" id="3.30.160.60:FF:000145">
    <property type="entry name" value="Zinc finger protein 574"/>
    <property type="match status" value="2"/>
</dbReference>
<dbReference type="Gene3D" id="3.30.160.60">
    <property type="entry name" value="Classic Zinc Finger"/>
    <property type="match status" value="11"/>
</dbReference>
<evidence type="ECO:0000256" key="9">
    <source>
        <dbReference type="SAM" id="MobiDB-lite"/>
    </source>
</evidence>